<sequence length="68" mass="7762">MILKRSISSESLYNRFKFSMRRNFSKSKQRPPANSDRTSRRLESSSRFAITLGLTVIQGPVLACLRLG</sequence>
<evidence type="ECO:0000256" key="1">
    <source>
        <dbReference type="SAM" id="MobiDB-lite"/>
    </source>
</evidence>
<dbReference type="EMBL" id="JARKIE010000075">
    <property type="protein sequence ID" value="KAJ7689020.1"/>
    <property type="molecule type" value="Genomic_DNA"/>
</dbReference>
<proteinExistence type="predicted"/>
<feature type="region of interest" description="Disordered" evidence="1">
    <location>
        <begin position="23"/>
        <end position="43"/>
    </location>
</feature>
<reference evidence="2" key="1">
    <citation type="submission" date="2023-03" db="EMBL/GenBank/DDBJ databases">
        <title>Massive genome expansion in bonnet fungi (Mycena s.s.) driven by repeated elements and novel gene families across ecological guilds.</title>
        <authorList>
            <consortium name="Lawrence Berkeley National Laboratory"/>
            <person name="Harder C.B."/>
            <person name="Miyauchi S."/>
            <person name="Viragh M."/>
            <person name="Kuo A."/>
            <person name="Thoen E."/>
            <person name="Andreopoulos B."/>
            <person name="Lu D."/>
            <person name="Skrede I."/>
            <person name="Drula E."/>
            <person name="Henrissat B."/>
            <person name="Morin E."/>
            <person name="Kohler A."/>
            <person name="Barry K."/>
            <person name="LaButti K."/>
            <person name="Morin E."/>
            <person name="Salamov A."/>
            <person name="Lipzen A."/>
            <person name="Mereny Z."/>
            <person name="Hegedus B."/>
            <person name="Baldrian P."/>
            <person name="Stursova M."/>
            <person name="Weitz H."/>
            <person name="Taylor A."/>
            <person name="Grigoriev I.V."/>
            <person name="Nagy L.G."/>
            <person name="Martin F."/>
            <person name="Kauserud H."/>
        </authorList>
    </citation>
    <scope>NUCLEOTIDE SEQUENCE</scope>
    <source>
        <strain evidence="2">CBHHK067</strain>
    </source>
</reference>
<accession>A0AAD7DFG7</accession>
<organism evidence="2 3">
    <name type="scientific">Mycena rosella</name>
    <name type="common">Pink bonnet</name>
    <name type="synonym">Agaricus rosellus</name>
    <dbReference type="NCBI Taxonomy" id="1033263"/>
    <lineage>
        <taxon>Eukaryota</taxon>
        <taxon>Fungi</taxon>
        <taxon>Dikarya</taxon>
        <taxon>Basidiomycota</taxon>
        <taxon>Agaricomycotina</taxon>
        <taxon>Agaricomycetes</taxon>
        <taxon>Agaricomycetidae</taxon>
        <taxon>Agaricales</taxon>
        <taxon>Marasmiineae</taxon>
        <taxon>Mycenaceae</taxon>
        <taxon>Mycena</taxon>
    </lineage>
</organism>
<gene>
    <name evidence="2" type="ORF">B0H17DRAFT_1067504</name>
</gene>
<protein>
    <submittedName>
        <fullName evidence="2">Uncharacterized protein</fullName>
    </submittedName>
</protein>
<evidence type="ECO:0000313" key="2">
    <source>
        <dbReference type="EMBL" id="KAJ7689020.1"/>
    </source>
</evidence>
<name>A0AAD7DFG7_MYCRO</name>
<evidence type="ECO:0000313" key="3">
    <source>
        <dbReference type="Proteomes" id="UP001221757"/>
    </source>
</evidence>
<keyword evidence="3" id="KW-1185">Reference proteome</keyword>
<comment type="caution">
    <text evidence="2">The sequence shown here is derived from an EMBL/GenBank/DDBJ whole genome shotgun (WGS) entry which is preliminary data.</text>
</comment>
<dbReference type="Proteomes" id="UP001221757">
    <property type="component" value="Unassembled WGS sequence"/>
</dbReference>
<dbReference type="AlphaFoldDB" id="A0AAD7DFG7"/>